<dbReference type="Proteomes" id="UP000217790">
    <property type="component" value="Unassembled WGS sequence"/>
</dbReference>
<evidence type="ECO:0000313" key="1">
    <source>
        <dbReference type="EMBL" id="PBK88201.1"/>
    </source>
</evidence>
<sequence>MYTEPLCKIEDILEEDIIDISHNSYDHLDNYSLSTLCKRARAPHIFATLDDEKHFQSVRISGLDGGVHDAISPVDGWSLKLNDEDKKVYLMVILATDLFHDEGDEAERLVCPDFEEIGLGERFGSFDLAMIHIYREI</sequence>
<dbReference type="OrthoDB" id="332863at2759"/>
<proteinExistence type="predicted"/>
<reference evidence="2" key="1">
    <citation type="journal article" date="2017" name="Nat. Ecol. Evol.">
        <title>Genome expansion and lineage-specific genetic innovations in the forest pathogenic fungi Armillaria.</title>
        <authorList>
            <person name="Sipos G."/>
            <person name="Prasanna A.N."/>
            <person name="Walter M.C."/>
            <person name="O'Connor E."/>
            <person name="Balint B."/>
            <person name="Krizsan K."/>
            <person name="Kiss B."/>
            <person name="Hess J."/>
            <person name="Varga T."/>
            <person name="Slot J."/>
            <person name="Riley R."/>
            <person name="Boka B."/>
            <person name="Rigling D."/>
            <person name="Barry K."/>
            <person name="Lee J."/>
            <person name="Mihaltcheva S."/>
            <person name="LaButti K."/>
            <person name="Lipzen A."/>
            <person name="Waldron R."/>
            <person name="Moloney N.M."/>
            <person name="Sperisen C."/>
            <person name="Kredics L."/>
            <person name="Vagvoelgyi C."/>
            <person name="Patrignani A."/>
            <person name="Fitzpatrick D."/>
            <person name="Nagy I."/>
            <person name="Doyle S."/>
            <person name="Anderson J.B."/>
            <person name="Grigoriev I.V."/>
            <person name="Gueldener U."/>
            <person name="Muensterkoetter M."/>
            <person name="Nagy L.G."/>
        </authorList>
    </citation>
    <scope>NUCLEOTIDE SEQUENCE [LARGE SCALE GENOMIC DNA]</scope>
    <source>
        <strain evidence="2">Ar21-2</strain>
    </source>
</reference>
<dbReference type="GO" id="GO:0070291">
    <property type="term" value="P:N-acylethanolamine metabolic process"/>
    <property type="evidence" value="ECO:0007669"/>
    <property type="project" value="TreeGrafter"/>
</dbReference>
<keyword evidence="2" id="KW-1185">Reference proteome</keyword>
<evidence type="ECO:0008006" key="3">
    <source>
        <dbReference type="Google" id="ProtNLM"/>
    </source>
</evidence>
<dbReference type="EMBL" id="KZ293674">
    <property type="protein sequence ID" value="PBK88201.1"/>
    <property type="molecule type" value="Genomic_DNA"/>
</dbReference>
<dbReference type="PANTHER" id="PTHR15032">
    <property type="entry name" value="N-ACYL-PHOSPHATIDYLETHANOLAMINE-HYDROLYZING PHOSPHOLIPASE D"/>
    <property type="match status" value="1"/>
</dbReference>
<dbReference type="InterPro" id="IPR036866">
    <property type="entry name" value="RibonucZ/Hydroxyglut_hydro"/>
</dbReference>
<dbReference type="Gene3D" id="3.60.15.10">
    <property type="entry name" value="Ribonuclease Z/Hydroxyacylglutathione hydrolase-like"/>
    <property type="match status" value="1"/>
</dbReference>
<organism evidence="1 2">
    <name type="scientific">Armillaria gallica</name>
    <name type="common">Bulbous honey fungus</name>
    <name type="synonym">Armillaria bulbosa</name>
    <dbReference type="NCBI Taxonomy" id="47427"/>
    <lineage>
        <taxon>Eukaryota</taxon>
        <taxon>Fungi</taxon>
        <taxon>Dikarya</taxon>
        <taxon>Basidiomycota</taxon>
        <taxon>Agaricomycotina</taxon>
        <taxon>Agaricomycetes</taxon>
        <taxon>Agaricomycetidae</taxon>
        <taxon>Agaricales</taxon>
        <taxon>Marasmiineae</taxon>
        <taxon>Physalacriaceae</taxon>
        <taxon>Armillaria</taxon>
    </lineage>
</organism>
<dbReference type="PANTHER" id="PTHR15032:SF4">
    <property type="entry name" value="N-ACYL-PHOSPHATIDYLETHANOLAMINE-HYDROLYZING PHOSPHOLIPASE D"/>
    <property type="match status" value="1"/>
</dbReference>
<protein>
    <recommendedName>
        <fullName evidence="3">Metallo-beta-lactamase domain-containing protein</fullName>
    </recommendedName>
</protein>
<dbReference type="GO" id="GO:0070292">
    <property type="term" value="P:N-acylphosphatidylethanolamine metabolic process"/>
    <property type="evidence" value="ECO:0007669"/>
    <property type="project" value="TreeGrafter"/>
</dbReference>
<dbReference type="AlphaFoldDB" id="A0A2H3CYW9"/>
<dbReference type="InParanoid" id="A0A2H3CYW9"/>
<accession>A0A2H3CYW9</accession>
<gene>
    <name evidence="1" type="ORF">ARMGADRAFT_1084851</name>
</gene>
<name>A0A2H3CYW9_ARMGA</name>
<dbReference type="GO" id="GO:0005737">
    <property type="term" value="C:cytoplasm"/>
    <property type="evidence" value="ECO:0007669"/>
    <property type="project" value="TreeGrafter"/>
</dbReference>
<dbReference type="GO" id="GO:0070290">
    <property type="term" value="F:N-acylphosphatidylethanolamine-specific phospholipase D activity"/>
    <property type="evidence" value="ECO:0007669"/>
    <property type="project" value="TreeGrafter"/>
</dbReference>
<evidence type="ECO:0000313" key="2">
    <source>
        <dbReference type="Proteomes" id="UP000217790"/>
    </source>
</evidence>